<keyword evidence="4 5" id="KW-0456">Lyase</keyword>
<evidence type="ECO:0000256" key="2">
    <source>
        <dbReference type="ARBA" id="ARBA00022793"/>
    </source>
</evidence>
<dbReference type="InterPro" id="IPR015421">
    <property type="entry name" value="PyrdxlP-dep_Trfase_major"/>
</dbReference>
<protein>
    <recommendedName>
        <fullName evidence="8">Tyrosine decarboxylase</fullName>
    </recommendedName>
</protein>
<dbReference type="GO" id="GO:0019752">
    <property type="term" value="P:carboxylic acid metabolic process"/>
    <property type="evidence" value="ECO:0007669"/>
    <property type="project" value="InterPro"/>
</dbReference>
<gene>
    <name evidence="7" type="ORF">TCIL3000_8_5450</name>
</gene>
<comment type="cofactor">
    <cofactor evidence="1 5">
        <name>pyridoxal 5'-phosphate</name>
        <dbReference type="ChEBI" id="CHEBI:597326"/>
    </cofactor>
</comment>
<reference evidence="7" key="1">
    <citation type="journal article" date="2012" name="Proc. Natl. Acad. Sci. U.S.A.">
        <title>Antigenic diversity is generated by distinct evolutionary mechanisms in African trypanosome species.</title>
        <authorList>
            <person name="Jackson A.P."/>
            <person name="Berry A."/>
            <person name="Aslett M."/>
            <person name="Allison H.C."/>
            <person name="Burton P."/>
            <person name="Vavrova-Anderson J."/>
            <person name="Brown R."/>
            <person name="Browne H."/>
            <person name="Corton N."/>
            <person name="Hauser H."/>
            <person name="Gamble J."/>
            <person name="Gilderthorp R."/>
            <person name="Marcello L."/>
            <person name="McQuillan J."/>
            <person name="Otto T.D."/>
            <person name="Quail M.A."/>
            <person name="Sanders M.J."/>
            <person name="van Tonder A."/>
            <person name="Ginger M.L."/>
            <person name="Field M.C."/>
            <person name="Barry J.D."/>
            <person name="Hertz-Fowler C."/>
            <person name="Berriman M."/>
        </authorList>
    </citation>
    <scope>NUCLEOTIDE SEQUENCE</scope>
    <source>
        <strain evidence="7">IL3000</strain>
    </source>
</reference>
<feature type="region of interest" description="Disordered" evidence="6">
    <location>
        <begin position="43"/>
        <end position="63"/>
    </location>
</feature>
<dbReference type="InterPro" id="IPR010977">
    <property type="entry name" value="Aromatic_deC"/>
</dbReference>
<comment type="similarity">
    <text evidence="5">Belongs to the group II decarboxylase family.</text>
</comment>
<evidence type="ECO:0008006" key="8">
    <source>
        <dbReference type="Google" id="ProtNLM"/>
    </source>
</evidence>
<evidence type="ECO:0000256" key="5">
    <source>
        <dbReference type="RuleBase" id="RU000382"/>
    </source>
</evidence>
<evidence type="ECO:0000313" key="7">
    <source>
        <dbReference type="EMBL" id="CCC92323.1"/>
    </source>
</evidence>
<dbReference type="SUPFAM" id="SSF53383">
    <property type="entry name" value="PLP-dependent transferases"/>
    <property type="match status" value="1"/>
</dbReference>
<evidence type="ECO:0000256" key="3">
    <source>
        <dbReference type="ARBA" id="ARBA00022898"/>
    </source>
</evidence>
<feature type="compositionally biased region" description="Polar residues" evidence="6">
    <location>
        <begin position="164"/>
        <end position="174"/>
    </location>
</feature>
<dbReference type="PANTHER" id="PTHR11999:SF70">
    <property type="entry name" value="MIP05841P"/>
    <property type="match status" value="1"/>
</dbReference>
<dbReference type="AlphaFoldDB" id="G0USG0"/>
<dbReference type="VEuPathDB" id="TriTrypDB:TcIL3000_8_5450"/>
<evidence type="ECO:0000256" key="1">
    <source>
        <dbReference type="ARBA" id="ARBA00001933"/>
    </source>
</evidence>
<evidence type="ECO:0000256" key="6">
    <source>
        <dbReference type="SAM" id="MobiDB-lite"/>
    </source>
</evidence>
<keyword evidence="3 5" id="KW-0663">Pyridoxal phosphate</keyword>
<dbReference type="InterPro" id="IPR015424">
    <property type="entry name" value="PyrdxlP-dep_Trfase"/>
</dbReference>
<dbReference type="GO" id="GO:0016831">
    <property type="term" value="F:carboxy-lyase activity"/>
    <property type="evidence" value="ECO:0007669"/>
    <property type="project" value="UniProtKB-KW"/>
</dbReference>
<sequence length="602" mass="65863">MLKSSIQRWGSVQQLLSRSTQFINDLLAPTTVGCTSTPSIWPSSAGAYDSPGQISTRPRDQRPTQHECLMNALRAASKGNFLLDREADVAELCASLTTAHMGGMQHNTFPQYPALGQSLGTLERGAADEIAALLSLPSRFMWQTPLERTLSGRENDTNPIVCGSDSQNDTTDSPTVKGHDLEMGTCADRGGGILHCSTLESLIVLLTTVKTQAHARYLSSKFSSPDDENQLSQRLVLYCSDQSQPLLYHAARCVGIQHIRTLQTVYSPAVCNYPLQLDMLKRALAEDVAQGLYPLLVCGVFGSHVTASVDPLEQMAELCRRLRLWFHVDASHSGLALAARRDVSRPGQRVADDLAVDDTLWVGHALAFERAAAIADSVHFCLSTSFLPTVSSSSTAALLYVSDVLKVDAALRRMAGPGESATNAWCTPIGTEAAEDALQLRLEPRELYATEVIRLSLTLGLISHARVAQRVRNHQDAMFYLQQRLRADGRFDCSVHASCFGMVLLRWLMLADEETEILFKHWSELLASCRSGGSKSNGTQMPRVSIGLVRVQRRTHMCVSLSSPSPGEDGCCEPLIRRSDVDVIVHSLREAADYVSKEGRVV</sequence>
<dbReference type="Gene3D" id="3.40.640.10">
    <property type="entry name" value="Type I PLP-dependent aspartate aminotransferase-like (Major domain)"/>
    <property type="match status" value="1"/>
</dbReference>
<keyword evidence="2" id="KW-0210">Decarboxylase</keyword>
<dbReference type="GO" id="GO:0005737">
    <property type="term" value="C:cytoplasm"/>
    <property type="evidence" value="ECO:0007669"/>
    <property type="project" value="TreeGrafter"/>
</dbReference>
<proteinExistence type="inferred from homology"/>
<evidence type="ECO:0000256" key="4">
    <source>
        <dbReference type="ARBA" id="ARBA00023239"/>
    </source>
</evidence>
<accession>G0USG0</accession>
<dbReference type="GO" id="GO:0030170">
    <property type="term" value="F:pyridoxal phosphate binding"/>
    <property type="evidence" value="ECO:0007669"/>
    <property type="project" value="InterPro"/>
</dbReference>
<dbReference type="EMBL" id="HE575321">
    <property type="protein sequence ID" value="CCC92323.1"/>
    <property type="molecule type" value="Genomic_DNA"/>
</dbReference>
<feature type="region of interest" description="Disordered" evidence="6">
    <location>
        <begin position="153"/>
        <end position="177"/>
    </location>
</feature>
<name>G0USG0_TRYCI</name>
<organism evidence="7">
    <name type="scientific">Trypanosoma congolense (strain IL3000)</name>
    <dbReference type="NCBI Taxonomy" id="1068625"/>
    <lineage>
        <taxon>Eukaryota</taxon>
        <taxon>Discoba</taxon>
        <taxon>Euglenozoa</taxon>
        <taxon>Kinetoplastea</taxon>
        <taxon>Metakinetoplastina</taxon>
        <taxon>Trypanosomatida</taxon>
        <taxon>Trypanosomatidae</taxon>
        <taxon>Trypanosoma</taxon>
        <taxon>Nannomonas</taxon>
    </lineage>
</organism>
<dbReference type="PANTHER" id="PTHR11999">
    <property type="entry name" value="GROUP II PYRIDOXAL-5-PHOSPHATE DECARBOXYLASE"/>
    <property type="match status" value="1"/>
</dbReference>
<dbReference type="Pfam" id="PF00282">
    <property type="entry name" value="Pyridoxal_deC"/>
    <property type="match status" value="1"/>
</dbReference>
<dbReference type="InterPro" id="IPR002129">
    <property type="entry name" value="PyrdxlP-dep_de-COase"/>
</dbReference>